<dbReference type="AlphaFoldDB" id="A0A2W5H2Y8"/>
<organism evidence="1 2">
    <name type="scientific">Pseudopedobacter saltans</name>
    <dbReference type="NCBI Taxonomy" id="151895"/>
    <lineage>
        <taxon>Bacteria</taxon>
        <taxon>Pseudomonadati</taxon>
        <taxon>Bacteroidota</taxon>
        <taxon>Sphingobacteriia</taxon>
        <taxon>Sphingobacteriales</taxon>
        <taxon>Sphingobacteriaceae</taxon>
        <taxon>Pseudopedobacter</taxon>
    </lineage>
</organism>
<evidence type="ECO:0000313" key="1">
    <source>
        <dbReference type="EMBL" id="PZP52406.1"/>
    </source>
</evidence>
<reference evidence="1 2" key="1">
    <citation type="submission" date="2017-11" db="EMBL/GenBank/DDBJ databases">
        <title>Infants hospitalized years apart are colonized by the same room-sourced microbial strains.</title>
        <authorList>
            <person name="Brooks B."/>
            <person name="Olm M.R."/>
            <person name="Firek B.A."/>
            <person name="Baker R."/>
            <person name="Thomas B.C."/>
            <person name="Morowitz M.J."/>
            <person name="Banfield J.F."/>
        </authorList>
    </citation>
    <scope>NUCLEOTIDE SEQUENCE [LARGE SCALE GENOMIC DNA]</scope>
    <source>
        <strain evidence="1">S2_009_000_R2_76</strain>
    </source>
</reference>
<name>A0A2W5H2Y8_9SPHI</name>
<comment type="caution">
    <text evidence="1">The sequence shown here is derived from an EMBL/GenBank/DDBJ whole genome shotgun (WGS) entry which is preliminary data.</text>
</comment>
<dbReference type="EMBL" id="QFOI01000005">
    <property type="protein sequence ID" value="PZP52406.1"/>
    <property type="molecule type" value="Genomic_DNA"/>
</dbReference>
<dbReference type="NCBIfam" id="TIGR03512">
    <property type="entry name" value="GldD_lipo"/>
    <property type="match status" value="1"/>
</dbReference>
<gene>
    <name evidence="1" type="primary">gldD</name>
    <name evidence="1" type="ORF">DI598_00810</name>
</gene>
<evidence type="ECO:0000313" key="2">
    <source>
        <dbReference type="Proteomes" id="UP000249645"/>
    </source>
</evidence>
<dbReference type="Pfam" id="PF25593">
    <property type="entry name" value="GldD_lipo"/>
    <property type="match status" value="1"/>
</dbReference>
<dbReference type="Proteomes" id="UP000249645">
    <property type="component" value="Unassembled WGS sequence"/>
</dbReference>
<dbReference type="InterPro" id="IPR019850">
    <property type="entry name" value="GldD-like"/>
</dbReference>
<proteinExistence type="predicted"/>
<keyword evidence="1" id="KW-0449">Lipoprotein</keyword>
<protein>
    <submittedName>
        <fullName evidence="1">Gliding motility lipoprotein GldD</fullName>
    </submittedName>
</protein>
<accession>A0A2W5H2Y8</accession>
<sequence>MFFVLVIVFSFTACNNTYVPKPEGYFQIPLPEKEYQVFDQSGYPYSFEYPVYAKVVKDSSFFGEKTENPWWINIDFPQFNGRIYISYKDIGTNDFKKLLNDAFNLTNKHSVKATSIDDSTMSTPNGVHGVYFKVGGNVATSNQFFLTDSTKHFLRGALYFDATPNQDSLKPVNAFLAEDMKHFINTFRWKK</sequence>